<evidence type="ECO:0000256" key="3">
    <source>
        <dbReference type="SAM" id="MobiDB-lite"/>
    </source>
</evidence>
<dbReference type="Gene3D" id="3.40.50.300">
    <property type="entry name" value="P-loop containing nucleotide triphosphate hydrolases"/>
    <property type="match status" value="3"/>
</dbReference>
<dbReference type="PROSITE" id="PS00211">
    <property type="entry name" value="ABC_TRANSPORTER_1"/>
    <property type="match status" value="1"/>
</dbReference>
<dbReference type="Pfam" id="PF00005">
    <property type="entry name" value="ABC_tran"/>
    <property type="match status" value="2"/>
</dbReference>
<evidence type="ECO:0000313" key="5">
    <source>
        <dbReference type="EMBL" id="PSX07510.1"/>
    </source>
</evidence>
<dbReference type="SUPFAM" id="SSF52540">
    <property type="entry name" value="P-loop containing nucleoside triphosphate hydrolases"/>
    <property type="match status" value="2"/>
</dbReference>
<dbReference type="GeneID" id="61228643"/>
<dbReference type="InterPro" id="IPR051309">
    <property type="entry name" value="ABCF_ATPase"/>
</dbReference>
<organism evidence="5 6">
    <name type="scientific">Photobacterium angustum</name>
    <dbReference type="NCBI Taxonomy" id="661"/>
    <lineage>
        <taxon>Bacteria</taxon>
        <taxon>Pseudomonadati</taxon>
        <taxon>Pseudomonadota</taxon>
        <taxon>Gammaproteobacteria</taxon>
        <taxon>Vibrionales</taxon>
        <taxon>Vibrionaceae</taxon>
        <taxon>Photobacterium</taxon>
    </lineage>
</organism>
<evidence type="ECO:0000256" key="2">
    <source>
        <dbReference type="ARBA" id="ARBA00022840"/>
    </source>
</evidence>
<dbReference type="InterPro" id="IPR003439">
    <property type="entry name" value="ABC_transporter-like_ATP-bd"/>
</dbReference>
<dbReference type="SMART" id="SM00382">
    <property type="entry name" value="AAA"/>
    <property type="match status" value="2"/>
</dbReference>
<keyword evidence="2 5" id="KW-0067">ATP-binding</keyword>
<sequence length="487" mass="55704">MHIRFNNLGLSNNSKVLFNNFTTQVNEGDRIAIIGRNGSGKTSLLNSIIGKLSPSEGSIDISNDVVIGYVSQLDTHNVKLSGGQRFNKRLSQALSKYPDILILDEPTNNLDEDNRKSLINMLKYFYGTLIIVTHDIELIDKVTHIIWDVASEEIAVFNGRYSDYQQEKRYKSHRITSEINQLEKEKKLVHQKRMKEQKRASNSKARGQKQIDNRKWPTVVSKAAMNRSNTTANQKKAAITQSQTALRDKLKNIHFIEDIHPHFDINQYDQVKGYILSISDGYLKYKDEQASILENINFRIMSGERVVLKGKNGTGKSSFIKALLGENNIDIQGSWRLIGANDIGYLDQHYENLNDKLSVFDSVKEIKTEWSVQEVRHKLNEFLFKNNEEVFKTVNHLSGGEKARLSLCIISMLNPKLLILDEVTNNLDIETKEHVSSILASYPGTLLIISHDEMFISKVRCQRLIEIQNKQFIELNNKDVYISGDEF</sequence>
<dbReference type="AlphaFoldDB" id="A0A855SDN1"/>
<feature type="domain" description="ABC transporter" evidence="4">
    <location>
        <begin position="3"/>
        <end position="175"/>
    </location>
</feature>
<gene>
    <name evidence="5" type="ORF">C0W41_09650</name>
</gene>
<feature type="region of interest" description="Disordered" evidence="3">
    <location>
        <begin position="191"/>
        <end position="210"/>
    </location>
</feature>
<dbReference type="PANTHER" id="PTHR42855:SF2">
    <property type="entry name" value="DRUG RESISTANCE ABC TRANSPORTER,ATP-BINDING PROTEIN"/>
    <property type="match status" value="1"/>
</dbReference>
<comment type="caution">
    <text evidence="5">The sequence shown here is derived from an EMBL/GenBank/DDBJ whole genome shotgun (WGS) entry which is preliminary data.</text>
</comment>
<dbReference type="GO" id="GO:0005524">
    <property type="term" value="F:ATP binding"/>
    <property type="evidence" value="ECO:0007669"/>
    <property type="project" value="UniProtKB-KW"/>
</dbReference>
<dbReference type="InterPro" id="IPR027417">
    <property type="entry name" value="P-loop_NTPase"/>
</dbReference>
<dbReference type="InterPro" id="IPR017871">
    <property type="entry name" value="ABC_transporter-like_CS"/>
</dbReference>
<name>A0A855SDN1_PHOAN</name>
<dbReference type="InterPro" id="IPR003593">
    <property type="entry name" value="AAA+_ATPase"/>
</dbReference>
<dbReference type="PROSITE" id="PS50893">
    <property type="entry name" value="ABC_TRANSPORTER_2"/>
    <property type="match status" value="2"/>
</dbReference>
<reference evidence="5 6" key="1">
    <citation type="submission" date="2018-01" db="EMBL/GenBank/DDBJ databases">
        <title>Whole genome sequencing of Histamine producing bacteria.</title>
        <authorList>
            <person name="Butler K."/>
        </authorList>
    </citation>
    <scope>NUCLEOTIDE SEQUENCE [LARGE SCALE GENOMIC DNA]</scope>
    <source>
        <strain evidence="5 6">A2-1</strain>
    </source>
</reference>
<keyword evidence="1" id="KW-0547">Nucleotide-binding</keyword>
<feature type="domain" description="ABC transporter" evidence="4">
    <location>
        <begin position="276"/>
        <end position="487"/>
    </location>
</feature>
<dbReference type="PANTHER" id="PTHR42855">
    <property type="entry name" value="ABC TRANSPORTER ATP-BINDING SUBUNIT"/>
    <property type="match status" value="1"/>
</dbReference>
<protein>
    <submittedName>
        <fullName evidence="5">ABC transporter ATP-binding protein</fullName>
    </submittedName>
</protein>
<evidence type="ECO:0000259" key="4">
    <source>
        <dbReference type="PROSITE" id="PS50893"/>
    </source>
</evidence>
<dbReference type="EMBL" id="PYOY01000004">
    <property type="protein sequence ID" value="PSX07510.1"/>
    <property type="molecule type" value="Genomic_DNA"/>
</dbReference>
<dbReference type="CDD" id="cd03221">
    <property type="entry name" value="ABCF_EF-3"/>
    <property type="match status" value="2"/>
</dbReference>
<dbReference type="GO" id="GO:0016887">
    <property type="term" value="F:ATP hydrolysis activity"/>
    <property type="evidence" value="ECO:0007669"/>
    <property type="project" value="InterPro"/>
</dbReference>
<accession>A0A855SDN1</accession>
<dbReference type="Proteomes" id="UP000241440">
    <property type="component" value="Unassembled WGS sequence"/>
</dbReference>
<evidence type="ECO:0000256" key="1">
    <source>
        <dbReference type="ARBA" id="ARBA00022741"/>
    </source>
</evidence>
<evidence type="ECO:0000313" key="6">
    <source>
        <dbReference type="Proteomes" id="UP000241440"/>
    </source>
</evidence>
<dbReference type="RefSeq" id="WP_045083165.1">
    <property type="nucleotide sequence ID" value="NZ_JZSX01000004.1"/>
</dbReference>
<proteinExistence type="predicted"/>